<dbReference type="Proteomes" id="UP000008216">
    <property type="component" value="Chromosome"/>
</dbReference>
<evidence type="ECO:0000313" key="1">
    <source>
        <dbReference type="EMBL" id="ABJ00717.1"/>
    </source>
</evidence>
<protein>
    <submittedName>
        <fullName evidence="1">Uncharacterized protein</fullName>
    </submittedName>
</protein>
<keyword evidence="2" id="KW-1185">Reference proteome</keyword>
<gene>
    <name evidence="1" type="ORF">APECO1_418</name>
</gene>
<dbReference type="AlphaFoldDB" id="A0A0H2YZ04"/>
<evidence type="ECO:0000313" key="2">
    <source>
        <dbReference type="Proteomes" id="UP000008216"/>
    </source>
</evidence>
<sequence length="116" mass="12689">MVRAVADFADITTGGRRTIEPWPPEQIRAKITTTIESSQTNRSTFLHTTCLRHNPNDYSLTGFAGHSISGAVDVSTRFNNTRYLFHASSNDLSSSVAISRSTASCSGAIYSLNSWM</sequence>
<dbReference type="KEGG" id="ecv:APECO1_418"/>
<proteinExistence type="predicted"/>
<reference evidence="1 2" key="1">
    <citation type="journal article" date="2007" name="J. Bacteriol.">
        <title>The genome sequence of avian pathogenic Escherichia coli strain O1:K1:H7 shares strong similarities with human extraintestinal pathogenic E. coli genomes.</title>
        <authorList>
            <person name="Johnson T.J."/>
            <person name="Kariyawasam S."/>
            <person name="Wannemuehler Y."/>
            <person name="Mangiamele P."/>
            <person name="Johnson S.J."/>
            <person name="Doetkott C."/>
            <person name="Skyberg J.A."/>
            <person name="Lynne A.M."/>
            <person name="Johnson J.R."/>
            <person name="Nolan L.K."/>
        </authorList>
    </citation>
    <scope>NUCLEOTIDE SEQUENCE [LARGE SCALE GENOMIC DNA]</scope>
    <source>
        <strain evidence="1">APEC O1</strain>
    </source>
</reference>
<name>A0A0H2YZ04_ECOK1</name>
<organism evidence="1 2">
    <name type="scientific">Escherichia coli O1:K1 / APEC</name>
    <dbReference type="NCBI Taxonomy" id="405955"/>
    <lineage>
        <taxon>Bacteria</taxon>
        <taxon>Pseudomonadati</taxon>
        <taxon>Pseudomonadota</taxon>
        <taxon>Gammaproteobacteria</taxon>
        <taxon>Enterobacterales</taxon>
        <taxon>Enterobacteriaceae</taxon>
        <taxon>Escherichia</taxon>
    </lineage>
</organism>
<dbReference type="HOGENOM" id="CLU_2141958_0_0_6"/>
<dbReference type="EMBL" id="CP000468">
    <property type="protein sequence ID" value="ABJ00717.1"/>
    <property type="molecule type" value="Genomic_DNA"/>
</dbReference>
<accession>A0A0H2YZ04</accession>